<dbReference type="InterPro" id="IPR050426">
    <property type="entry name" value="Glycosyltransferase_28"/>
</dbReference>
<feature type="chain" id="PRO_5016307849" evidence="1">
    <location>
        <begin position="22"/>
        <end position="441"/>
    </location>
</feature>
<dbReference type="GO" id="GO:0008194">
    <property type="term" value="F:UDP-glycosyltransferase activity"/>
    <property type="evidence" value="ECO:0007669"/>
    <property type="project" value="InterPro"/>
</dbReference>
<dbReference type="EMBL" id="QGTX01000001">
    <property type="protein sequence ID" value="PWW24587.1"/>
    <property type="molecule type" value="Genomic_DNA"/>
</dbReference>
<evidence type="ECO:0000256" key="1">
    <source>
        <dbReference type="SAM" id="SignalP"/>
    </source>
</evidence>
<dbReference type="GO" id="GO:0017000">
    <property type="term" value="P:antibiotic biosynthetic process"/>
    <property type="evidence" value="ECO:0007669"/>
    <property type="project" value="UniProtKB-ARBA"/>
</dbReference>
<sequence length="441" mass="45614">MRVLVAAMPFAGHAAPMAALAGELTARGHEVVAYTGRRYAGRFTAVGASWQPWERAPDFDDTDLRATFPQVGDGRGLRAVAVNLEHVFLRTGAGQARDIEAAGPVDLLVSDQLAIGCGLVAERRGTPWASVSLVPLSMPSADLPPFGTGLLPGRGRIGRARDAALRALVARTLVRRIDAVLTAVRAELDLPPARSSALDAFASPQLVLAHGVPELEHPRSDLPPQVHFVGQLAPPPAGREPPSWWPELLADGRPLVHVTQGTYDVDPRDLLLPALRGLAGAGVVVAAATGSGSLPADAVPANARQAELLPYDVLLPRTSVVVTNGGWGGVLAALAAGVPLVVAGGTLDKPEIARRVARSGAGVDLRTGRPAPRRVADAVAEVLADPGYRDRARVVAASLARHGGAVAAVDLVERLVREGGPVPRADADPWGVGGAAATGRS</sequence>
<dbReference type="InterPro" id="IPR010610">
    <property type="entry name" value="EryCIII-like_C"/>
</dbReference>
<organism evidence="3 4">
    <name type="scientific">Geodermatophilus normandii</name>
    <dbReference type="NCBI Taxonomy" id="1137989"/>
    <lineage>
        <taxon>Bacteria</taxon>
        <taxon>Bacillati</taxon>
        <taxon>Actinomycetota</taxon>
        <taxon>Actinomycetes</taxon>
        <taxon>Geodermatophilales</taxon>
        <taxon>Geodermatophilaceae</taxon>
        <taxon>Geodermatophilus</taxon>
    </lineage>
</organism>
<protein>
    <submittedName>
        <fullName evidence="3">UDP:flavonoid glycosyltransferase YjiC (YdhE family)</fullName>
    </submittedName>
</protein>
<dbReference type="PANTHER" id="PTHR48050">
    <property type="entry name" value="STEROL 3-BETA-GLUCOSYLTRANSFERASE"/>
    <property type="match status" value="1"/>
</dbReference>
<keyword evidence="1" id="KW-0732">Signal</keyword>
<dbReference type="SUPFAM" id="SSF53756">
    <property type="entry name" value="UDP-Glycosyltransferase/glycogen phosphorylase"/>
    <property type="match status" value="1"/>
</dbReference>
<name>A0A317QNZ8_9ACTN</name>
<dbReference type="GO" id="GO:0016758">
    <property type="term" value="F:hexosyltransferase activity"/>
    <property type="evidence" value="ECO:0007669"/>
    <property type="project" value="UniProtKB-ARBA"/>
</dbReference>
<keyword evidence="4" id="KW-1185">Reference proteome</keyword>
<accession>A0A317QNZ8</accession>
<feature type="domain" description="Erythromycin biosynthesis protein CIII-like C-terminal" evidence="2">
    <location>
        <begin position="283"/>
        <end position="399"/>
    </location>
</feature>
<proteinExistence type="predicted"/>
<gene>
    <name evidence="3" type="ORF">JD79_03771</name>
</gene>
<dbReference type="OrthoDB" id="6620093at2"/>
<dbReference type="CDD" id="cd03784">
    <property type="entry name" value="GT1_Gtf-like"/>
    <property type="match status" value="1"/>
</dbReference>
<dbReference type="RefSeq" id="WP_110006726.1">
    <property type="nucleotide sequence ID" value="NZ_QGTX01000001.1"/>
</dbReference>
<reference evidence="4" key="1">
    <citation type="submission" date="2018-05" db="EMBL/GenBank/DDBJ databases">
        <authorList>
            <person name="Klenk H.-P."/>
            <person name="Huntemann M."/>
            <person name="Clum A."/>
            <person name="Pillay M."/>
            <person name="Palaniappan K."/>
            <person name="Varghese N."/>
            <person name="Mikhailova N."/>
            <person name="Stamatis D."/>
            <person name="Reddy T."/>
            <person name="Daum C."/>
            <person name="Shapiro N."/>
            <person name="Ivanova N."/>
            <person name="Kyrpides N."/>
            <person name="Woyke T."/>
        </authorList>
    </citation>
    <scope>NUCLEOTIDE SEQUENCE [LARGE SCALE GENOMIC DNA]</scope>
    <source>
        <strain evidence="4">DSM 45417</strain>
    </source>
</reference>
<dbReference type="PANTHER" id="PTHR48050:SF13">
    <property type="entry name" value="STEROL 3-BETA-GLUCOSYLTRANSFERASE UGT80A2"/>
    <property type="match status" value="1"/>
</dbReference>
<dbReference type="Pfam" id="PF06722">
    <property type="entry name" value="EryCIII-like_C"/>
    <property type="match status" value="1"/>
</dbReference>
<evidence type="ECO:0000259" key="2">
    <source>
        <dbReference type="Pfam" id="PF06722"/>
    </source>
</evidence>
<evidence type="ECO:0000313" key="3">
    <source>
        <dbReference type="EMBL" id="PWW24587.1"/>
    </source>
</evidence>
<evidence type="ECO:0000313" key="4">
    <source>
        <dbReference type="Proteomes" id="UP000246661"/>
    </source>
</evidence>
<keyword evidence="3" id="KW-0808">Transferase</keyword>
<dbReference type="AlphaFoldDB" id="A0A317QNZ8"/>
<comment type="caution">
    <text evidence="3">The sequence shown here is derived from an EMBL/GenBank/DDBJ whole genome shotgun (WGS) entry which is preliminary data.</text>
</comment>
<feature type="signal peptide" evidence="1">
    <location>
        <begin position="1"/>
        <end position="21"/>
    </location>
</feature>
<dbReference type="Gene3D" id="3.40.50.2000">
    <property type="entry name" value="Glycogen Phosphorylase B"/>
    <property type="match status" value="2"/>
</dbReference>
<dbReference type="Proteomes" id="UP000246661">
    <property type="component" value="Unassembled WGS sequence"/>
</dbReference>
<dbReference type="InterPro" id="IPR002213">
    <property type="entry name" value="UDP_glucos_trans"/>
</dbReference>